<comment type="caution">
    <text evidence="2">The sequence shown here is derived from an EMBL/GenBank/DDBJ whole genome shotgun (WGS) entry which is preliminary data.</text>
</comment>
<gene>
    <name evidence="2" type="ORF">I8J29_23320</name>
</gene>
<dbReference type="SUPFAM" id="SSF63825">
    <property type="entry name" value="YWTD domain"/>
    <property type="match status" value="1"/>
</dbReference>
<keyword evidence="3" id="KW-1185">Reference proteome</keyword>
<feature type="region of interest" description="Disordered" evidence="1">
    <location>
        <begin position="283"/>
        <end position="303"/>
    </location>
</feature>
<organism evidence="2 3">
    <name type="scientific">Paenibacillus artemisiicola</name>
    <dbReference type="NCBI Taxonomy" id="1172618"/>
    <lineage>
        <taxon>Bacteria</taxon>
        <taxon>Bacillati</taxon>
        <taxon>Bacillota</taxon>
        <taxon>Bacilli</taxon>
        <taxon>Bacillales</taxon>
        <taxon>Paenibacillaceae</taxon>
        <taxon>Paenibacillus</taxon>
    </lineage>
</organism>
<protein>
    <recommendedName>
        <fullName evidence="4">WG repeat protein</fullName>
    </recommendedName>
</protein>
<dbReference type="Pfam" id="PF20055">
    <property type="entry name" value="DUF6454"/>
    <property type="match status" value="1"/>
</dbReference>
<accession>A0ABS3WFN5</accession>
<evidence type="ECO:0000313" key="3">
    <source>
        <dbReference type="Proteomes" id="UP000670947"/>
    </source>
</evidence>
<evidence type="ECO:0000256" key="1">
    <source>
        <dbReference type="SAM" id="MobiDB-lite"/>
    </source>
</evidence>
<evidence type="ECO:0008006" key="4">
    <source>
        <dbReference type="Google" id="ProtNLM"/>
    </source>
</evidence>
<dbReference type="Proteomes" id="UP000670947">
    <property type="component" value="Unassembled WGS sequence"/>
</dbReference>
<reference evidence="2 3" key="1">
    <citation type="submission" date="2021-03" db="EMBL/GenBank/DDBJ databases">
        <title>Paenibacillus artemisicola MWE-103 whole genome sequence.</title>
        <authorList>
            <person name="Ham Y.J."/>
        </authorList>
    </citation>
    <scope>NUCLEOTIDE SEQUENCE [LARGE SCALE GENOMIC DNA]</scope>
    <source>
        <strain evidence="2 3">MWE-103</strain>
    </source>
</reference>
<dbReference type="RefSeq" id="WP_208849857.1">
    <property type="nucleotide sequence ID" value="NZ_JAGGDJ010000028.1"/>
</dbReference>
<evidence type="ECO:0000313" key="2">
    <source>
        <dbReference type="EMBL" id="MBO7747136.1"/>
    </source>
</evidence>
<proteinExistence type="predicted"/>
<dbReference type="EMBL" id="JAGGDJ010000028">
    <property type="protein sequence ID" value="MBO7747136.1"/>
    <property type="molecule type" value="Genomic_DNA"/>
</dbReference>
<sequence length="303" mass="32813">MEDPRLTALFRKLTRGTAWEKRAEIGLQFDNGHAQGMIRIGDLYYLSSVELTEAPVREANRADGHDRSPGKGIGRLFVFDGAGRLVRETTLGEGDQYHPGGLDYDGESLWVPVAEYRPHSRAIVYRVDPRTLEAEEAFRVPDHVGGVACDGRSGRLVGYSWGSRVFYEWDRTGRLLRAKANGSHFVDYQDGHYAGGGQLLLSGIAELPAPGPAEGGSAPYELGGLALVDLDTLAAVHEVPVALYSPGGHVLTRNPVFLERAGDRLRLYAVPDDGRGALLMYESERLEPDGEGEEPPASGGSAG</sequence>
<dbReference type="InterPro" id="IPR046312">
    <property type="entry name" value="DUF6454"/>
</dbReference>
<name>A0ABS3WFN5_9BACL</name>